<proteinExistence type="predicted"/>
<sequence>MLYTLRMINTIKAQETKEAAYRRLAQKRTNRILRDLQLLGNLSNRNNYSYNKEDVEEIFSAIDKTLKLTKDRFNVEMNKNFRIKIDYEGK</sequence>
<accession>A0A0G0KJY7</accession>
<protein>
    <submittedName>
        <fullName evidence="1">Uncharacterized protein</fullName>
    </submittedName>
</protein>
<name>A0A0G0KJY7_9BACT</name>
<dbReference type="EMBL" id="LBTX01000014">
    <property type="protein sequence ID" value="KKQ49494.1"/>
    <property type="molecule type" value="Genomic_DNA"/>
</dbReference>
<gene>
    <name evidence="1" type="ORF">US68_C0014G0007</name>
</gene>
<organism evidence="1 2">
    <name type="scientific">Candidatus Shapirobacteria bacterium GW2011_GWE1_38_10</name>
    <dbReference type="NCBI Taxonomy" id="1618488"/>
    <lineage>
        <taxon>Bacteria</taxon>
        <taxon>Candidatus Shapironibacteriota</taxon>
    </lineage>
</organism>
<comment type="caution">
    <text evidence="1">The sequence shown here is derived from an EMBL/GenBank/DDBJ whole genome shotgun (WGS) entry which is preliminary data.</text>
</comment>
<dbReference type="AlphaFoldDB" id="A0A0G0KJY7"/>
<evidence type="ECO:0000313" key="2">
    <source>
        <dbReference type="Proteomes" id="UP000034231"/>
    </source>
</evidence>
<dbReference type="Proteomes" id="UP000034231">
    <property type="component" value="Unassembled WGS sequence"/>
</dbReference>
<evidence type="ECO:0000313" key="1">
    <source>
        <dbReference type="EMBL" id="KKQ49494.1"/>
    </source>
</evidence>
<reference evidence="1 2" key="1">
    <citation type="journal article" date="2015" name="Nature">
        <title>rRNA introns, odd ribosomes, and small enigmatic genomes across a large radiation of phyla.</title>
        <authorList>
            <person name="Brown C.T."/>
            <person name="Hug L.A."/>
            <person name="Thomas B.C."/>
            <person name="Sharon I."/>
            <person name="Castelle C.J."/>
            <person name="Singh A."/>
            <person name="Wilkins M.J."/>
            <person name="Williams K.H."/>
            <person name="Banfield J.F."/>
        </authorList>
    </citation>
    <scope>NUCLEOTIDE SEQUENCE [LARGE SCALE GENOMIC DNA]</scope>
</reference>